<sequence>MAASPIGTEITSLSDTEITMSKTKSDRSLEKTVSLNDMEITTFSKTEAASEPKADDEGTGEESELAMEDTMTSIDKDKEGDLPVESSTAKKAKGKKKRKKTKLPKDDKTSSEGKGKEGPMLVEGSTNGEGNSKDQGLPPKDDIAGEVRYINDGTMWTYIGSRVRNRLESSLLMEGPVTGKGKGNENDLPLADTTVSKGKSKQYNHGGDSDLVSNDIDKEAPMRKLHSDLLSDAKGLFLDPKSGGFMSLNLSAALKSVASRSPPNLQCAPRNLLTSPLTPEEEDVLIGYQGLFDMMKELIRPQTATPEQVDILCRTLVVYPNTFIALQPLIDELRWNCEIVEHPSNPMITRILQCTAHLRPTNGVRHPAGVSGAPLVPQYPPLPPGPAPATPTVIIPTQQQYSNRHARKISLEEKAKSLELREAAIVVKMGAEIPADDAKALGELMEIRNTRNALKEKARLERVGGAVADMLARRQKMRAEQGEASAWQPPS</sequence>
<reference evidence="2" key="1">
    <citation type="submission" date="2021-03" db="EMBL/GenBank/DDBJ databases">
        <authorList>
            <person name="Tagirdzhanova G."/>
        </authorList>
    </citation>
    <scope>NUCLEOTIDE SEQUENCE</scope>
</reference>
<dbReference type="OrthoDB" id="10337602at2759"/>
<feature type="compositionally biased region" description="Basic and acidic residues" evidence="1">
    <location>
        <begin position="103"/>
        <end position="117"/>
    </location>
</feature>
<evidence type="ECO:0000313" key="3">
    <source>
        <dbReference type="Proteomes" id="UP000664534"/>
    </source>
</evidence>
<name>A0A8H3FTG6_9LECA</name>
<keyword evidence="3" id="KW-1185">Reference proteome</keyword>
<accession>A0A8H3FTG6</accession>
<proteinExistence type="predicted"/>
<dbReference type="EMBL" id="CAJPDT010000058">
    <property type="protein sequence ID" value="CAF9930573.1"/>
    <property type="molecule type" value="Genomic_DNA"/>
</dbReference>
<organism evidence="2 3">
    <name type="scientific">Imshaugia aleurites</name>
    <dbReference type="NCBI Taxonomy" id="172621"/>
    <lineage>
        <taxon>Eukaryota</taxon>
        <taxon>Fungi</taxon>
        <taxon>Dikarya</taxon>
        <taxon>Ascomycota</taxon>
        <taxon>Pezizomycotina</taxon>
        <taxon>Lecanoromycetes</taxon>
        <taxon>OSLEUM clade</taxon>
        <taxon>Lecanoromycetidae</taxon>
        <taxon>Lecanorales</taxon>
        <taxon>Lecanorineae</taxon>
        <taxon>Parmeliaceae</taxon>
        <taxon>Imshaugia</taxon>
    </lineage>
</organism>
<feature type="compositionally biased region" description="Basic residues" evidence="1">
    <location>
        <begin position="90"/>
        <end position="102"/>
    </location>
</feature>
<evidence type="ECO:0000313" key="2">
    <source>
        <dbReference type="EMBL" id="CAF9930573.1"/>
    </source>
</evidence>
<feature type="compositionally biased region" description="Acidic residues" evidence="1">
    <location>
        <begin position="57"/>
        <end position="67"/>
    </location>
</feature>
<feature type="region of interest" description="Disordered" evidence="1">
    <location>
        <begin position="174"/>
        <end position="214"/>
    </location>
</feature>
<feature type="compositionally biased region" description="Polar residues" evidence="1">
    <location>
        <begin position="31"/>
        <end position="47"/>
    </location>
</feature>
<feature type="compositionally biased region" description="Polar residues" evidence="1">
    <location>
        <begin position="124"/>
        <end position="134"/>
    </location>
</feature>
<gene>
    <name evidence="2" type="ORF">IMSHALPRED_008222</name>
</gene>
<protein>
    <submittedName>
        <fullName evidence="2">Uncharacterized protein</fullName>
    </submittedName>
</protein>
<feature type="compositionally biased region" description="Polar residues" evidence="1">
    <location>
        <begin position="193"/>
        <end position="203"/>
    </location>
</feature>
<feature type="region of interest" description="Disordered" evidence="1">
    <location>
        <begin position="17"/>
        <end position="143"/>
    </location>
</feature>
<dbReference type="Proteomes" id="UP000664534">
    <property type="component" value="Unassembled WGS sequence"/>
</dbReference>
<comment type="caution">
    <text evidence="2">The sequence shown here is derived from an EMBL/GenBank/DDBJ whole genome shotgun (WGS) entry which is preliminary data.</text>
</comment>
<evidence type="ECO:0000256" key="1">
    <source>
        <dbReference type="SAM" id="MobiDB-lite"/>
    </source>
</evidence>
<dbReference type="AlphaFoldDB" id="A0A8H3FTG6"/>